<dbReference type="GO" id="GO:0016788">
    <property type="term" value="F:hydrolase activity, acting on ester bonds"/>
    <property type="evidence" value="ECO:0007669"/>
    <property type="project" value="TreeGrafter"/>
</dbReference>
<gene>
    <name evidence="2" type="ORF">IAB03_03780</name>
</gene>
<dbReference type="Pfam" id="PF00149">
    <property type="entry name" value="Metallophos"/>
    <property type="match status" value="1"/>
</dbReference>
<dbReference type="InterPro" id="IPR011230">
    <property type="entry name" value="PAP14/16/28/29"/>
</dbReference>
<dbReference type="CDD" id="cd07383">
    <property type="entry name" value="MPP_Dcr2"/>
    <property type="match status" value="1"/>
</dbReference>
<dbReference type="InterPro" id="IPR029052">
    <property type="entry name" value="Metallo-depent_PP-like"/>
</dbReference>
<sequence>MKRLLGICLFVFAGFLPTFSSPGLRFNANGKFKIVQFTDVHYVPGNDNSKVALQTILETIEAEHPDLVVFSGDVVTDKPAEQGWKTILGELEQRSVPFCVVLGNHDDEQNLSRKEISDLVKKYEMNVNARKDPPIKGVLNTVVEIKDAANKKNSFLLYCFDSNAYPTDKRFKGYGWFTADQIAWYRQMSAKYTRKNGRTPLPALAFFHIPLPEYREAFDQKENKRVGSRNESECSPELNSGMFAAMIESGDIIGTFVGHDHDNDYVVNARGIALGYGRFTGGKTTYTHMENGARIIELTQGERSFRTYVRLRSGEIKDDVCFPADFE</sequence>
<evidence type="ECO:0000313" key="2">
    <source>
        <dbReference type="EMBL" id="HIU54913.1"/>
    </source>
</evidence>
<evidence type="ECO:0000259" key="1">
    <source>
        <dbReference type="Pfam" id="PF00149"/>
    </source>
</evidence>
<comment type="caution">
    <text evidence="2">The sequence shown here is derived from an EMBL/GenBank/DDBJ whole genome shotgun (WGS) entry which is preliminary data.</text>
</comment>
<dbReference type="EMBL" id="DVNA01000088">
    <property type="protein sequence ID" value="HIU54913.1"/>
    <property type="molecule type" value="Genomic_DNA"/>
</dbReference>
<dbReference type="GO" id="GO:0005737">
    <property type="term" value="C:cytoplasm"/>
    <property type="evidence" value="ECO:0007669"/>
    <property type="project" value="TreeGrafter"/>
</dbReference>
<dbReference type="PANTHER" id="PTHR32440:SF11">
    <property type="entry name" value="METALLOPHOSPHOESTERASE DOMAIN-CONTAINING PROTEIN"/>
    <property type="match status" value="1"/>
</dbReference>
<organism evidence="2 3">
    <name type="scientific">Candidatus Gallibacteroides avistercoris</name>
    <dbReference type="NCBI Taxonomy" id="2840833"/>
    <lineage>
        <taxon>Bacteria</taxon>
        <taxon>Pseudomonadati</taxon>
        <taxon>Bacteroidota</taxon>
        <taxon>Bacteroidia</taxon>
        <taxon>Bacteroidales</taxon>
        <taxon>Bacteroidaceae</taxon>
        <taxon>Bacteroidaceae incertae sedis</taxon>
        <taxon>Candidatus Gallibacteroides</taxon>
    </lineage>
</organism>
<dbReference type="Proteomes" id="UP000824112">
    <property type="component" value="Unassembled WGS sequence"/>
</dbReference>
<feature type="domain" description="Calcineurin-like phosphoesterase" evidence="1">
    <location>
        <begin position="32"/>
        <end position="261"/>
    </location>
</feature>
<protein>
    <submittedName>
        <fullName evidence="2">Metallophosphoesterase family protein</fullName>
    </submittedName>
</protein>
<dbReference type="AlphaFoldDB" id="A0A9D1M6Q3"/>
<reference evidence="2" key="2">
    <citation type="journal article" date="2021" name="PeerJ">
        <title>Extensive microbial diversity within the chicken gut microbiome revealed by metagenomics and culture.</title>
        <authorList>
            <person name="Gilroy R."/>
            <person name="Ravi A."/>
            <person name="Getino M."/>
            <person name="Pursley I."/>
            <person name="Horton D.L."/>
            <person name="Alikhan N.F."/>
            <person name="Baker D."/>
            <person name="Gharbi K."/>
            <person name="Hall N."/>
            <person name="Watson M."/>
            <person name="Adriaenssens E.M."/>
            <person name="Foster-Nyarko E."/>
            <person name="Jarju S."/>
            <person name="Secka A."/>
            <person name="Antonio M."/>
            <person name="Oren A."/>
            <person name="Chaudhuri R.R."/>
            <person name="La Ragione R."/>
            <person name="Hildebrand F."/>
            <person name="Pallen M.J."/>
        </authorList>
    </citation>
    <scope>NUCLEOTIDE SEQUENCE</scope>
    <source>
        <strain evidence="2">CHK158-818</strain>
    </source>
</reference>
<accession>A0A9D1M6Q3</accession>
<name>A0A9D1M6Q3_9BACT</name>
<dbReference type="PIRSF" id="PIRSF030250">
    <property type="entry name" value="Ptase_At2g46880"/>
    <property type="match status" value="1"/>
</dbReference>
<dbReference type="PANTHER" id="PTHR32440">
    <property type="entry name" value="PHOSPHATASE DCR2-RELATED-RELATED"/>
    <property type="match status" value="1"/>
</dbReference>
<dbReference type="InterPro" id="IPR004843">
    <property type="entry name" value="Calcineurin-like_PHP"/>
</dbReference>
<proteinExistence type="predicted"/>
<reference evidence="2" key="1">
    <citation type="submission" date="2020-10" db="EMBL/GenBank/DDBJ databases">
        <authorList>
            <person name="Gilroy R."/>
        </authorList>
    </citation>
    <scope>NUCLEOTIDE SEQUENCE</scope>
    <source>
        <strain evidence="2">CHK158-818</strain>
    </source>
</reference>
<dbReference type="Gene3D" id="3.60.21.10">
    <property type="match status" value="1"/>
</dbReference>
<evidence type="ECO:0000313" key="3">
    <source>
        <dbReference type="Proteomes" id="UP000824112"/>
    </source>
</evidence>
<dbReference type="SUPFAM" id="SSF56300">
    <property type="entry name" value="Metallo-dependent phosphatases"/>
    <property type="match status" value="1"/>
</dbReference>